<reference evidence="1 2" key="1">
    <citation type="submission" date="2017-03" db="EMBL/GenBank/DDBJ databases">
        <title>Genome Survey of Euroglyphus maynei.</title>
        <authorList>
            <person name="Arlian L.G."/>
            <person name="Morgan M.S."/>
            <person name="Rider S.D."/>
        </authorList>
    </citation>
    <scope>NUCLEOTIDE SEQUENCE [LARGE SCALE GENOMIC DNA]</scope>
    <source>
        <strain evidence="1">Arlian Lab</strain>
        <tissue evidence="1">Whole body</tissue>
    </source>
</reference>
<feature type="non-terminal residue" evidence="1">
    <location>
        <position position="1"/>
    </location>
</feature>
<name>A0A1Y3BCA4_EURMA</name>
<evidence type="ECO:0000313" key="1">
    <source>
        <dbReference type="EMBL" id="OTF77493.1"/>
    </source>
</evidence>
<accession>A0A1Y3BCA4</accession>
<protein>
    <submittedName>
        <fullName evidence="1">Uncharacterized protein</fullName>
    </submittedName>
</protein>
<dbReference type="AlphaFoldDB" id="A0A1Y3BCA4"/>
<sequence length="167" mass="18604">HQQQQQQHPIVHFVQHNPNQQGQPQLIIPNGNVIHLAPSPQPPQLQQQQQQGEIYVQRQPRMMMVNGGALLPGQSQQNIQLASIGQQPQQRMIRLTPNGTYATTVQIAGNGNVTGINGLRAHPISTTLILTKQPPPKYILCCLACCGLESLWFNPNFHFTRVSIISF</sequence>
<comment type="caution">
    <text evidence="1">The sequence shown here is derived from an EMBL/GenBank/DDBJ whole genome shotgun (WGS) entry which is preliminary data.</text>
</comment>
<proteinExistence type="predicted"/>
<dbReference type="Proteomes" id="UP000194236">
    <property type="component" value="Unassembled WGS sequence"/>
</dbReference>
<gene>
    <name evidence="1" type="ORF">BLA29_008277</name>
</gene>
<evidence type="ECO:0000313" key="2">
    <source>
        <dbReference type="Proteomes" id="UP000194236"/>
    </source>
</evidence>
<dbReference type="EMBL" id="MUJZ01032294">
    <property type="protein sequence ID" value="OTF77493.1"/>
    <property type="molecule type" value="Genomic_DNA"/>
</dbReference>
<organism evidence="1 2">
    <name type="scientific">Euroglyphus maynei</name>
    <name type="common">Mayne's house dust mite</name>
    <dbReference type="NCBI Taxonomy" id="6958"/>
    <lineage>
        <taxon>Eukaryota</taxon>
        <taxon>Metazoa</taxon>
        <taxon>Ecdysozoa</taxon>
        <taxon>Arthropoda</taxon>
        <taxon>Chelicerata</taxon>
        <taxon>Arachnida</taxon>
        <taxon>Acari</taxon>
        <taxon>Acariformes</taxon>
        <taxon>Sarcoptiformes</taxon>
        <taxon>Astigmata</taxon>
        <taxon>Psoroptidia</taxon>
        <taxon>Analgoidea</taxon>
        <taxon>Pyroglyphidae</taxon>
        <taxon>Pyroglyphinae</taxon>
        <taxon>Euroglyphus</taxon>
    </lineage>
</organism>
<keyword evidence="2" id="KW-1185">Reference proteome</keyword>